<feature type="region of interest" description="Disordered" evidence="1">
    <location>
        <begin position="18"/>
        <end position="38"/>
    </location>
</feature>
<dbReference type="VEuPathDB" id="FungiDB:SDRG_14334"/>
<keyword evidence="3" id="KW-1185">Reference proteome</keyword>
<dbReference type="EMBL" id="JH767201">
    <property type="protein sequence ID" value="EQC27913.1"/>
    <property type="molecule type" value="Genomic_DNA"/>
</dbReference>
<protein>
    <submittedName>
        <fullName evidence="2">Uncharacterized protein</fullName>
    </submittedName>
</protein>
<evidence type="ECO:0000256" key="1">
    <source>
        <dbReference type="SAM" id="MobiDB-lite"/>
    </source>
</evidence>
<dbReference type="GeneID" id="19955061"/>
<sequence length="103" mass="12337">GHQGRAAFTRAFFCSRSMQTPTKRKRRTPSVAQREKNRERARVYYENHRQKVLAKLKLKYEQKRIVIQAKRRERYFQRKMSLASGCKAPAPELNRLSLRFILN</sequence>
<dbReference type="OrthoDB" id="10322851at2759"/>
<name>T0R792_SAPDV</name>
<dbReference type="Proteomes" id="UP000030762">
    <property type="component" value="Unassembled WGS sequence"/>
</dbReference>
<dbReference type="OMA" id="YENHRQK"/>
<evidence type="ECO:0000313" key="2">
    <source>
        <dbReference type="EMBL" id="EQC27913.1"/>
    </source>
</evidence>
<organism evidence="2 3">
    <name type="scientific">Saprolegnia diclina (strain VS20)</name>
    <dbReference type="NCBI Taxonomy" id="1156394"/>
    <lineage>
        <taxon>Eukaryota</taxon>
        <taxon>Sar</taxon>
        <taxon>Stramenopiles</taxon>
        <taxon>Oomycota</taxon>
        <taxon>Saprolegniomycetes</taxon>
        <taxon>Saprolegniales</taxon>
        <taxon>Saprolegniaceae</taxon>
        <taxon>Saprolegnia</taxon>
    </lineage>
</organism>
<gene>
    <name evidence="2" type="ORF">SDRG_14334</name>
</gene>
<evidence type="ECO:0000313" key="3">
    <source>
        <dbReference type="Proteomes" id="UP000030762"/>
    </source>
</evidence>
<feature type="non-terminal residue" evidence="2">
    <location>
        <position position="1"/>
    </location>
</feature>
<reference evidence="2 3" key="1">
    <citation type="submission" date="2012-04" db="EMBL/GenBank/DDBJ databases">
        <title>The Genome Sequence of Saprolegnia declina VS20.</title>
        <authorList>
            <consortium name="The Broad Institute Genome Sequencing Platform"/>
            <person name="Russ C."/>
            <person name="Nusbaum C."/>
            <person name="Tyler B."/>
            <person name="van West P."/>
            <person name="Dieguez-Uribeondo J."/>
            <person name="de Bruijn I."/>
            <person name="Tripathy S."/>
            <person name="Jiang R."/>
            <person name="Young S.K."/>
            <person name="Zeng Q."/>
            <person name="Gargeya S."/>
            <person name="Fitzgerald M."/>
            <person name="Haas B."/>
            <person name="Abouelleil A."/>
            <person name="Alvarado L."/>
            <person name="Arachchi H.M."/>
            <person name="Berlin A."/>
            <person name="Chapman S.B."/>
            <person name="Goldberg J."/>
            <person name="Griggs A."/>
            <person name="Gujja S."/>
            <person name="Hansen M."/>
            <person name="Howarth C."/>
            <person name="Imamovic A."/>
            <person name="Larimer J."/>
            <person name="McCowen C."/>
            <person name="Montmayeur A."/>
            <person name="Murphy C."/>
            <person name="Neiman D."/>
            <person name="Pearson M."/>
            <person name="Priest M."/>
            <person name="Roberts A."/>
            <person name="Saif S."/>
            <person name="Shea T."/>
            <person name="Sisk P."/>
            <person name="Sykes S."/>
            <person name="Wortman J."/>
            <person name="Nusbaum C."/>
            <person name="Birren B."/>
        </authorList>
    </citation>
    <scope>NUCLEOTIDE SEQUENCE [LARGE SCALE GENOMIC DNA]</scope>
    <source>
        <strain evidence="2 3">VS20</strain>
    </source>
</reference>
<proteinExistence type="predicted"/>
<dbReference type="InParanoid" id="T0R792"/>
<dbReference type="RefSeq" id="XP_008618678.1">
    <property type="nucleotide sequence ID" value="XM_008620456.1"/>
</dbReference>
<accession>T0R792</accession>
<dbReference type="AlphaFoldDB" id="T0R792"/>